<protein>
    <submittedName>
        <fullName evidence="3">Uncharacterized protein</fullName>
    </submittedName>
</protein>
<dbReference type="InterPro" id="IPR051746">
    <property type="entry name" value="Kelch_domain_containing_8"/>
</dbReference>
<dbReference type="PANTHER" id="PTHR46260:SF3">
    <property type="entry name" value="RING-TYPE DOMAIN-CONTAINING PROTEIN"/>
    <property type="match status" value="1"/>
</dbReference>
<keyword evidence="1" id="KW-0880">Kelch repeat</keyword>
<reference evidence="3" key="1">
    <citation type="submission" date="2019-06" db="EMBL/GenBank/DDBJ databases">
        <authorList>
            <person name="Zheng W."/>
        </authorList>
    </citation>
    <scope>NUCLEOTIDE SEQUENCE</scope>
    <source>
        <strain evidence="3">QDHG01</strain>
    </source>
</reference>
<dbReference type="EMBL" id="RRYP01004961">
    <property type="protein sequence ID" value="TNV82438.1"/>
    <property type="molecule type" value="Genomic_DNA"/>
</dbReference>
<dbReference type="OrthoDB" id="9978265at2759"/>
<gene>
    <name evidence="3" type="ORF">FGO68_gene8821</name>
</gene>
<dbReference type="AlphaFoldDB" id="A0A8J8NWH8"/>
<dbReference type="Proteomes" id="UP000785679">
    <property type="component" value="Unassembled WGS sequence"/>
</dbReference>
<dbReference type="Pfam" id="PF01344">
    <property type="entry name" value="Kelch_1"/>
    <property type="match status" value="1"/>
</dbReference>
<sequence>MLTYKGPNSFYYLDTQFSLKQLSTMPIVNWSKLTDIHWEHPVKKKTEMRLKWTKCIQVNERWVYFIGGEIEGMDKASAFCRRLDIKGRVMQIREWMKGPRLCFGITCIRDSIYVMGGNNGAFESLRSCEEYSISQDRWNAFPSLPQAINGATAIKFEERYIYLIGGQSEDEDSFWLTHILRIDIHAPKLSWESIQICEDYFIESCQQPGIIPLSDSDHEFLLLGGSGNIMTTIVPGLLNHQFIVNVKKQTLESVEGKKPAEDRFYYNQYFKMDGDYQYGLVGRHALHIIEAKEKRCTGSYLSFGYVKTTD</sequence>
<dbReference type="InterPro" id="IPR015915">
    <property type="entry name" value="Kelch-typ_b-propeller"/>
</dbReference>
<evidence type="ECO:0000256" key="1">
    <source>
        <dbReference type="ARBA" id="ARBA00022441"/>
    </source>
</evidence>
<keyword evidence="2" id="KW-0677">Repeat</keyword>
<evidence type="ECO:0000313" key="3">
    <source>
        <dbReference type="EMBL" id="TNV82438.1"/>
    </source>
</evidence>
<evidence type="ECO:0000313" key="4">
    <source>
        <dbReference type="Proteomes" id="UP000785679"/>
    </source>
</evidence>
<dbReference type="Gene3D" id="2.120.10.80">
    <property type="entry name" value="Kelch-type beta propeller"/>
    <property type="match status" value="1"/>
</dbReference>
<proteinExistence type="predicted"/>
<evidence type="ECO:0000256" key="2">
    <source>
        <dbReference type="ARBA" id="ARBA00022737"/>
    </source>
</evidence>
<accession>A0A8J8NWH8</accession>
<keyword evidence="4" id="KW-1185">Reference proteome</keyword>
<dbReference type="SUPFAM" id="SSF117281">
    <property type="entry name" value="Kelch motif"/>
    <property type="match status" value="1"/>
</dbReference>
<dbReference type="SMART" id="SM00612">
    <property type="entry name" value="Kelch"/>
    <property type="match status" value="1"/>
</dbReference>
<dbReference type="InterPro" id="IPR006652">
    <property type="entry name" value="Kelch_1"/>
</dbReference>
<organism evidence="3 4">
    <name type="scientific">Halteria grandinella</name>
    <dbReference type="NCBI Taxonomy" id="5974"/>
    <lineage>
        <taxon>Eukaryota</taxon>
        <taxon>Sar</taxon>
        <taxon>Alveolata</taxon>
        <taxon>Ciliophora</taxon>
        <taxon>Intramacronucleata</taxon>
        <taxon>Spirotrichea</taxon>
        <taxon>Stichotrichia</taxon>
        <taxon>Sporadotrichida</taxon>
        <taxon>Halteriidae</taxon>
        <taxon>Halteria</taxon>
    </lineage>
</organism>
<comment type="caution">
    <text evidence="3">The sequence shown here is derived from an EMBL/GenBank/DDBJ whole genome shotgun (WGS) entry which is preliminary data.</text>
</comment>
<name>A0A8J8NWH8_HALGN</name>
<dbReference type="PANTHER" id="PTHR46260">
    <property type="entry name" value="RING-TYPE DOMAIN-CONTAINING PROTEIN"/>
    <property type="match status" value="1"/>
</dbReference>